<evidence type="ECO:0000313" key="2">
    <source>
        <dbReference type="Proteomes" id="UP001165279"/>
    </source>
</evidence>
<comment type="caution">
    <text evidence="1">The sequence shown here is derived from an EMBL/GenBank/DDBJ whole genome shotgun (WGS) entry which is preliminary data.</text>
</comment>
<proteinExistence type="predicted"/>
<evidence type="ECO:0000313" key="1">
    <source>
        <dbReference type="EMBL" id="MCG6558807.1"/>
    </source>
</evidence>
<reference evidence="1" key="1">
    <citation type="submission" date="2022-02" db="EMBL/GenBank/DDBJ databases">
        <title>The genome sequence of Ruegeria sp. 1NDH52C.</title>
        <authorList>
            <person name="Du J."/>
        </authorList>
    </citation>
    <scope>NUCLEOTIDE SEQUENCE</scope>
    <source>
        <strain evidence="1">1NDH52C</strain>
    </source>
</reference>
<dbReference type="EMBL" id="JAKOEM010000008">
    <property type="protein sequence ID" value="MCG6558807.1"/>
    <property type="molecule type" value="Genomic_DNA"/>
</dbReference>
<organism evidence="1 2">
    <name type="scientific">Ruegeria alba</name>
    <dbReference type="NCBI Taxonomy" id="2916756"/>
    <lineage>
        <taxon>Bacteria</taxon>
        <taxon>Pseudomonadati</taxon>
        <taxon>Pseudomonadota</taxon>
        <taxon>Alphaproteobacteria</taxon>
        <taxon>Rhodobacterales</taxon>
        <taxon>Roseobacteraceae</taxon>
        <taxon>Ruegeria</taxon>
    </lineage>
</organism>
<protein>
    <submittedName>
        <fullName evidence="1">Uncharacterized protein</fullName>
    </submittedName>
</protein>
<dbReference type="RefSeq" id="WP_234139614.1">
    <property type="nucleotide sequence ID" value="NZ_JAKOEM010000008.1"/>
</dbReference>
<accession>A0ABS9NX50</accession>
<gene>
    <name evidence="1" type="ORF">MB818_11385</name>
</gene>
<dbReference type="Proteomes" id="UP001165279">
    <property type="component" value="Unassembled WGS sequence"/>
</dbReference>
<name>A0ABS9NX50_9RHOB</name>
<keyword evidence="2" id="KW-1185">Reference proteome</keyword>
<sequence>MAHVRRGMGVYLPVGRGRIWAKTRISLPDFNFFPENKLSICFGWIKNLGFSIAPSVGDAKPHQIWQNRPNPAGFLVLVTGFEQ</sequence>